<protein>
    <submittedName>
        <fullName evidence="2">Uncharacterized protein</fullName>
    </submittedName>
</protein>
<sequence length="335" mass="38386">MQEITPYKKKSYWYVYLVLIIVVLFLVGAFCIPTFLSSTSGKNFIQNSLSKKLSGSVEIENIEFSWFDSQKITGLDYESHDRSISFSFEELTIEESLFSLLTGSRSKALTNLKEPVLKVDLSSRLLNETRNDRTSYLAILLQNIHIEDGYLYVIGKEKQNVQYTNLFLDILIHDKKNYTFYTRSKTQYNDTTGNFEFKGKLETKKNLIPLFKKKEYKKILSLIDYEIQLFAKNLPTLGLDEFFTFKEAEAGGLFKELFGPLLNVQGNSIIKNDTFHLDINLQSQNLNLSTQTKQVPGFITLSKPSSISLTLTPQIFSKLSYLTGFGEYLKLTKAG</sequence>
<dbReference type="Proteomes" id="UP000217838">
    <property type="component" value="Unassembled WGS sequence"/>
</dbReference>
<name>A0A2A4Y8U4_UNCAE</name>
<feature type="transmembrane region" description="Helical" evidence="1">
    <location>
        <begin position="12"/>
        <end position="36"/>
    </location>
</feature>
<organism evidence="2 3">
    <name type="scientific">Aerophobetes bacterium</name>
    <dbReference type="NCBI Taxonomy" id="2030807"/>
    <lineage>
        <taxon>Bacteria</taxon>
        <taxon>Candidatus Aerophobota</taxon>
    </lineage>
</organism>
<gene>
    <name evidence="2" type="ORF">COB11_08475</name>
</gene>
<comment type="caution">
    <text evidence="2">The sequence shown here is derived from an EMBL/GenBank/DDBJ whole genome shotgun (WGS) entry which is preliminary data.</text>
</comment>
<evidence type="ECO:0000313" key="3">
    <source>
        <dbReference type="Proteomes" id="UP000217838"/>
    </source>
</evidence>
<dbReference type="AlphaFoldDB" id="A0A2A4Y8U4"/>
<proteinExistence type="predicted"/>
<keyword evidence="1" id="KW-0472">Membrane</keyword>
<keyword evidence="1" id="KW-1133">Transmembrane helix</keyword>
<dbReference type="EMBL" id="NVUU01000135">
    <property type="protein sequence ID" value="PCI91372.1"/>
    <property type="molecule type" value="Genomic_DNA"/>
</dbReference>
<reference evidence="3" key="1">
    <citation type="submission" date="2017-08" db="EMBL/GenBank/DDBJ databases">
        <title>A dynamic microbial community with high functional redundancy inhabits the cold, oxic subseafloor aquifer.</title>
        <authorList>
            <person name="Tully B.J."/>
            <person name="Wheat C.G."/>
            <person name="Glazer B.T."/>
            <person name="Huber J.A."/>
        </authorList>
    </citation>
    <scope>NUCLEOTIDE SEQUENCE [LARGE SCALE GENOMIC DNA]</scope>
</reference>
<evidence type="ECO:0000313" key="2">
    <source>
        <dbReference type="EMBL" id="PCI91372.1"/>
    </source>
</evidence>
<evidence type="ECO:0000256" key="1">
    <source>
        <dbReference type="SAM" id="Phobius"/>
    </source>
</evidence>
<accession>A0A2A4Y8U4</accession>
<keyword evidence="1" id="KW-0812">Transmembrane</keyword>
<feature type="non-terminal residue" evidence="2">
    <location>
        <position position="335"/>
    </location>
</feature>